<evidence type="ECO:0000313" key="3">
    <source>
        <dbReference type="WBParaSite" id="TCNE_0000371201-mRNA-1"/>
    </source>
</evidence>
<name>A0A183U5E2_TOXCA</name>
<organism evidence="2 3">
    <name type="scientific">Toxocara canis</name>
    <name type="common">Canine roundworm</name>
    <dbReference type="NCBI Taxonomy" id="6265"/>
    <lineage>
        <taxon>Eukaryota</taxon>
        <taxon>Metazoa</taxon>
        <taxon>Ecdysozoa</taxon>
        <taxon>Nematoda</taxon>
        <taxon>Chromadorea</taxon>
        <taxon>Rhabditida</taxon>
        <taxon>Spirurina</taxon>
        <taxon>Ascaridomorpha</taxon>
        <taxon>Ascaridoidea</taxon>
        <taxon>Toxocaridae</taxon>
        <taxon>Toxocara</taxon>
    </lineage>
</organism>
<dbReference type="AlphaFoldDB" id="A0A183U5E2"/>
<evidence type="ECO:0000313" key="2">
    <source>
        <dbReference type="Proteomes" id="UP000050794"/>
    </source>
</evidence>
<gene>
    <name evidence="1" type="ORF">TCNE_LOCUS3712</name>
</gene>
<dbReference type="Proteomes" id="UP000050794">
    <property type="component" value="Unassembled WGS sequence"/>
</dbReference>
<reference evidence="3" key="1">
    <citation type="submission" date="2016-06" db="UniProtKB">
        <authorList>
            <consortium name="WormBaseParasite"/>
        </authorList>
    </citation>
    <scope>IDENTIFICATION</scope>
</reference>
<evidence type="ECO:0000313" key="1">
    <source>
        <dbReference type="EMBL" id="VDM29429.1"/>
    </source>
</evidence>
<reference evidence="1 2" key="2">
    <citation type="submission" date="2018-11" db="EMBL/GenBank/DDBJ databases">
        <authorList>
            <consortium name="Pathogen Informatics"/>
        </authorList>
    </citation>
    <scope>NUCLEOTIDE SEQUENCE [LARGE SCALE GENOMIC DNA]</scope>
</reference>
<sequence length="69" mass="7855">MVELDVIQMTVKLKDISFARAAVMHSSPTRRIANRVYPKKVYEISRLVVDSISSFISLIFPFACFVSEC</sequence>
<dbReference type="EMBL" id="UYWY01005085">
    <property type="protein sequence ID" value="VDM29429.1"/>
    <property type="molecule type" value="Genomic_DNA"/>
</dbReference>
<proteinExistence type="predicted"/>
<accession>A0A183U5E2</accession>
<dbReference type="WBParaSite" id="TCNE_0000371201-mRNA-1">
    <property type="protein sequence ID" value="TCNE_0000371201-mRNA-1"/>
    <property type="gene ID" value="TCNE_0000371201"/>
</dbReference>
<protein>
    <submittedName>
        <fullName evidence="3">Ovule protein</fullName>
    </submittedName>
</protein>
<keyword evidence="2" id="KW-1185">Reference proteome</keyword>